<reference evidence="2 3" key="1">
    <citation type="submission" date="2018-01" db="EMBL/GenBank/DDBJ databases">
        <title>Co-occurrence of chitin degradation, pigmentation and bioactivity in marine Pseudoalteromonas.</title>
        <authorList>
            <person name="Paulsen S."/>
            <person name="Gram L."/>
            <person name="Machado H."/>
        </authorList>
    </citation>
    <scope>NUCLEOTIDE SEQUENCE [LARGE SCALE GENOMIC DNA]</scope>
    <source>
        <strain evidence="2 3">S3898</strain>
    </source>
</reference>
<dbReference type="InterPro" id="IPR050900">
    <property type="entry name" value="Transposase_IS3/IS150/IS904"/>
</dbReference>
<dbReference type="Pfam" id="PF13276">
    <property type="entry name" value="HTH_21"/>
    <property type="match status" value="1"/>
</dbReference>
<gene>
    <name evidence="2" type="ORF">C1E23_17170</name>
</gene>
<dbReference type="InterPro" id="IPR025948">
    <property type="entry name" value="HTH-like_dom"/>
</dbReference>
<name>A0A4Q7IKA3_9GAMM</name>
<organism evidence="2 3">
    <name type="scientific">Pseudoalteromonas phenolica</name>
    <dbReference type="NCBI Taxonomy" id="161398"/>
    <lineage>
        <taxon>Bacteria</taxon>
        <taxon>Pseudomonadati</taxon>
        <taxon>Pseudomonadota</taxon>
        <taxon>Gammaproteobacteria</taxon>
        <taxon>Alteromonadales</taxon>
        <taxon>Pseudoalteromonadaceae</taxon>
        <taxon>Pseudoalteromonas</taxon>
    </lineage>
</organism>
<dbReference type="PANTHER" id="PTHR46889:SF6">
    <property type="entry name" value="TRANSPOSASE INSF FOR INSERTION SEQUENCE IS3B"/>
    <property type="match status" value="1"/>
</dbReference>
<feature type="domain" description="HTH-like" evidence="1">
    <location>
        <begin position="30"/>
        <end position="79"/>
    </location>
</feature>
<sequence length="121" mass="14220">MCKALCVSRSGYYRFLNRAPSSKEERRRYLESHIVEYFERFKARYGAPRLAIALKQNAIKCSLNTVAKVLRERGLRAKNGRNFRYSRFSYATLNVVENVLNRQFSAASPNEKWVTDITYIR</sequence>
<dbReference type="Proteomes" id="UP000291338">
    <property type="component" value="Unassembled WGS sequence"/>
</dbReference>
<protein>
    <recommendedName>
        <fullName evidence="1">HTH-like domain-containing protein</fullName>
    </recommendedName>
</protein>
<dbReference type="AlphaFoldDB" id="A0A4Q7IKA3"/>
<evidence type="ECO:0000259" key="1">
    <source>
        <dbReference type="Pfam" id="PF13276"/>
    </source>
</evidence>
<dbReference type="EMBL" id="PPSX01000073">
    <property type="protein sequence ID" value="RZQ51869.1"/>
    <property type="molecule type" value="Genomic_DNA"/>
</dbReference>
<comment type="caution">
    <text evidence="2">The sequence shown here is derived from an EMBL/GenBank/DDBJ whole genome shotgun (WGS) entry which is preliminary data.</text>
</comment>
<dbReference type="PANTHER" id="PTHR46889">
    <property type="entry name" value="TRANSPOSASE INSF FOR INSERTION SEQUENCE IS3B-RELATED"/>
    <property type="match status" value="1"/>
</dbReference>
<proteinExistence type="predicted"/>
<evidence type="ECO:0000313" key="2">
    <source>
        <dbReference type="EMBL" id="RZQ51869.1"/>
    </source>
</evidence>
<evidence type="ECO:0000313" key="3">
    <source>
        <dbReference type="Proteomes" id="UP000291338"/>
    </source>
</evidence>
<accession>A0A4Q7IKA3</accession>